<dbReference type="AlphaFoldDB" id="A0ABD7C1C4"/>
<proteinExistence type="predicted"/>
<gene>
    <name evidence="1" type="ORF">JJL50_15390</name>
</gene>
<evidence type="ECO:0000313" key="2">
    <source>
        <dbReference type="Proteomes" id="UP000596095"/>
    </source>
</evidence>
<dbReference type="RefSeq" id="WP_201116995.1">
    <property type="nucleotide sequence ID" value="NZ_CP067993.1"/>
</dbReference>
<dbReference type="EMBL" id="CP067993">
    <property type="protein sequence ID" value="QQQ41325.1"/>
    <property type="molecule type" value="Genomic_DNA"/>
</dbReference>
<protein>
    <submittedName>
        <fullName evidence="1">Uncharacterized protein</fullName>
    </submittedName>
</protein>
<organism evidence="1 2">
    <name type="scientific">Stenotrophomonas maltophilia</name>
    <name type="common">Pseudomonas maltophilia</name>
    <name type="synonym">Xanthomonas maltophilia</name>
    <dbReference type="NCBI Taxonomy" id="40324"/>
    <lineage>
        <taxon>Bacteria</taxon>
        <taxon>Pseudomonadati</taxon>
        <taxon>Pseudomonadota</taxon>
        <taxon>Gammaproteobacteria</taxon>
        <taxon>Lysobacterales</taxon>
        <taxon>Lysobacteraceae</taxon>
        <taxon>Stenotrophomonas</taxon>
        <taxon>Stenotrophomonas maltophilia group</taxon>
    </lineage>
</organism>
<reference evidence="1 2" key="1">
    <citation type="submission" date="2021-01" db="EMBL/GenBank/DDBJ databases">
        <title>Genome Characterization of a novel Stenotrophomonas isolate with high keratinase activity.</title>
        <authorList>
            <person name="Cao Z.-J."/>
        </authorList>
    </citation>
    <scope>NUCLEOTIDE SEQUENCE [LARGE SCALE GENOMIC DNA]</scope>
    <source>
        <strain evidence="1 2">DHHJ</strain>
    </source>
</reference>
<evidence type="ECO:0000313" key="1">
    <source>
        <dbReference type="EMBL" id="QQQ41325.1"/>
    </source>
</evidence>
<accession>A0ABD7C1C4</accession>
<dbReference type="Proteomes" id="UP000596095">
    <property type="component" value="Chromosome"/>
</dbReference>
<sequence>MRNQEPACRQLAIDFTPALERAQLGMERAVNHANRVESEWSGQALGLLVAFARQHAEPFLIEEARRWAEANGLPPPPDARSWGAVTKRASIKKRIEKAGAAPAASSNCSLKPLWRFRA</sequence>
<name>A0ABD7C1C4_STEMA</name>